<dbReference type="OrthoDB" id="8757859at2"/>
<dbReference type="AlphaFoldDB" id="A0A2R4C5V8"/>
<dbReference type="EMBL" id="CP028324">
    <property type="protein sequence ID" value="AVR94950.1"/>
    <property type="molecule type" value="Genomic_DNA"/>
</dbReference>
<proteinExistence type="predicted"/>
<dbReference type="RefSeq" id="WP_107140301.1">
    <property type="nucleotide sequence ID" value="NZ_CP028324.1"/>
</dbReference>
<evidence type="ECO:0000313" key="2">
    <source>
        <dbReference type="EMBL" id="AVR94950.1"/>
    </source>
</evidence>
<name>A0A2R4C5V8_9BURK</name>
<sequence>MRDLPAGPARALPDEACNNRTRDGETRDQHARFFAFDAVGMTEDIWVKGYVYSVDVAEEPAGKYRGQIHIKSHRYSGRTFEPPVVIETPAAFKREHAAEIEARALARELIDSGNLEDRLRPAPADVAVPQTTH</sequence>
<evidence type="ECO:0000256" key="1">
    <source>
        <dbReference type="SAM" id="MobiDB-lite"/>
    </source>
</evidence>
<organism evidence="2 3">
    <name type="scientific">Pseudoduganella armeniaca</name>
    <dbReference type="NCBI Taxonomy" id="2072590"/>
    <lineage>
        <taxon>Bacteria</taxon>
        <taxon>Pseudomonadati</taxon>
        <taxon>Pseudomonadota</taxon>
        <taxon>Betaproteobacteria</taxon>
        <taxon>Burkholderiales</taxon>
        <taxon>Oxalobacteraceae</taxon>
        <taxon>Telluria group</taxon>
        <taxon>Pseudoduganella</taxon>
    </lineage>
</organism>
<reference evidence="2 3" key="1">
    <citation type="submission" date="2018-03" db="EMBL/GenBank/DDBJ databases">
        <title>Massilia armeniaca sp. nov., isolated from desert soil.</title>
        <authorList>
            <person name="Huang H."/>
            <person name="Ren M."/>
        </authorList>
    </citation>
    <scope>NUCLEOTIDE SEQUENCE [LARGE SCALE GENOMIC DNA]</scope>
    <source>
        <strain evidence="2 3">ZMN-3</strain>
    </source>
</reference>
<accession>A0A2R4C5V8</accession>
<keyword evidence="3" id="KW-1185">Reference proteome</keyword>
<protein>
    <submittedName>
        <fullName evidence="2">Uncharacterized protein</fullName>
    </submittedName>
</protein>
<gene>
    <name evidence="2" type="ORF">C9I28_03890</name>
</gene>
<dbReference type="KEGG" id="masz:C9I28_03890"/>
<dbReference type="Proteomes" id="UP000240505">
    <property type="component" value="Chromosome"/>
</dbReference>
<feature type="region of interest" description="Disordered" evidence="1">
    <location>
        <begin position="1"/>
        <end position="26"/>
    </location>
</feature>
<evidence type="ECO:0000313" key="3">
    <source>
        <dbReference type="Proteomes" id="UP000240505"/>
    </source>
</evidence>